<dbReference type="RefSeq" id="WP_119815700.1">
    <property type="nucleotide sequence ID" value="NZ_CP025066.1"/>
</dbReference>
<dbReference type="KEGG" id="hdf:AArcSl_0923"/>
<feature type="transmembrane region" description="Helical" evidence="1">
    <location>
        <begin position="26"/>
        <end position="48"/>
    </location>
</feature>
<protein>
    <recommendedName>
        <fullName evidence="4">RING-type E3 ubiquitin transferase</fullName>
    </recommendedName>
</protein>
<keyword evidence="1" id="KW-0472">Membrane</keyword>
<evidence type="ECO:0008006" key="4">
    <source>
        <dbReference type="Google" id="ProtNLM"/>
    </source>
</evidence>
<sequence>MVETIFGGGEPATPPVSVVQLFVEGIIPLIILFVLTAVPLVFGLRALYDGTVQARQTAAVWASDTIPIGEVPDTDGTVEIEGTAQKLSDTVEAEYSGTECLAYRYEKHRREDEDDSWQRVDYGETAVPFLVADDSGEVVVDPGGASRSFEQKYRDTDLTGHRDERKTEDRLEAGDTVHVYGQKRTATSGNEYRKEGDVFVGDGDDVRFQLREGSELGAVASGGLRTVLTFVMAGVALAIVLGVTVSGIAEALWNTSSLT</sequence>
<evidence type="ECO:0000256" key="1">
    <source>
        <dbReference type="SAM" id="Phobius"/>
    </source>
</evidence>
<accession>A0A343THI9</accession>
<proteinExistence type="predicted"/>
<gene>
    <name evidence="2" type="ORF">AArcSl_0923</name>
</gene>
<feature type="transmembrane region" description="Helical" evidence="1">
    <location>
        <begin position="227"/>
        <end position="249"/>
    </location>
</feature>
<keyword evidence="1" id="KW-1133">Transmembrane helix</keyword>
<dbReference type="Proteomes" id="UP000263012">
    <property type="component" value="Chromosome"/>
</dbReference>
<dbReference type="EMBL" id="CP025066">
    <property type="protein sequence ID" value="AUX08561.1"/>
    <property type="molecule type" value="Genomic_DNA"/>
</dbReference>
<dbReference type="AlphaFoldDB" id="A0A343THI9"/>
<dbReference type="OrthoDB" id="170690at2157"/>
<dbReference type="GeneID" id="37877269"/>
<keyword evidence="1" id="KW-0812">Transmembrane</keyword>
<reference evidence="3" key="1">
    <citation type="submission" date="2017-11" db="EMBL/GenBank/DDBJ databases">
        <title>Phenotypic and genomic properties of facultatively anaerobic sulfur-reducing natronoarchaea from hypersaline soda lakes.</title>
        <authorList>
            <person name="Sorokin D.Y."/>
            <person name="Kublanov I.V."/>
            <person name="Roman P."/>
            <person name="Sinninghe Damste J.S."/>
            <person name="Golyshin P.N."/>
            <person name="Rojo D."/>
            <person name="Ciordia S."/>
            <person name="Mena M.D.C."/>
            <person name="Ferrer M."/>
            <person name="Messina E."/>
            <person name="Smedile F."/>
            <person name="La Spada G."/>
            <person name="La Cono V."/>
            <person name="Yakimov M.M."/>
        </authorList>
    </citation>
    <scope>NUCLEOTIDE SEQUENCE [LARGE SCALE GENOMIC DNA]</scope>
    <source>
        <strain evidence="3">AArc-Sl</strain>
    </source>
</reference>
<evidence type="ECO:0000313" key="3">
    <source>
        <dbReference type="Proteomes" id="UP000263012"/>
    </source>
</evidence>
<evidence type="ECO:0000313" key="2">
    <source>
        <dbReference type="EMBL" id="AUX08561.1"/>
    </source>
</evidence>
<keyword evidence="3" id="KW-1185">Reference proteome</keyword>
<organism evidence="2 3">
    <name type="scientific">Halalkaliarchaeum desulfuricum</name>
    <dbReference type="NCBI Taxonomy" id="2055893"/>
    <lineage>
        <taxon>Archaea</taxon>
        <taxon>Methanobacteriati</taxon>
        <taxon>Methanobacteriota</taxon>
        <taxon>Stenosarchaea group</taxon>
        <taxon>Halobacteria</taxon>
        <taxon>Halobacteriales</taxon>
        <taxon>Haloferacaceae</taxon>
        <taxon>Halalkaliarchaeum</taxon>
    </lineage>
</organism>
<name>A0A343THI9_9EURY</name>